<gene>
    <name evidence="1" type="ORF">TKK_005046</name>
</gene>
<dbReference type="AlphaFoldDB" id="A0ABD2X972"/>
<evidence type="ECO:0000313" key="2">
    <source>
        <dbReference type="Proteomes" id="UP001627154"/>
    </source>
</evidence>
<reference evidence="1 2" key="1">
    <citation type="journal article" date="2024" name="bioRxiv">
        <title>A reference genome for Trichogramma kaykai: A tiny desert-dwelling parasitoid wasp with competing sex-ratio distorters.</title>
        <authorList>
            <person name="Culotta J."/>
            <person name="Lindsey A.R."/>
        </authorList>
    </citation>
    <scope>NUCLEOTIDE SEQUENCE [LARGE SCALE GENOMIC DNA]</scope>
    <source>
        <strain evidence="1 2">KSX58</strain>
    </source>
</reference>
<proteinExistence type="predicted"/>
<keyword evidence="2" id="KW-1185">Reference proteome</keyword>
<dbReference type="Proteomes" id="UP001627154">
    <property type="component" value="Unassembled WGS sequence"/>
</dbReference>
<comment type="caution">
    <text evidence="1">The sequence shown here is derived from an EMBL/GenBank/DDBJ whole genome shotgun (WGS) entry which is preliminary data.</text>
</comment>
<evidence type="ECO:0000313" key="1">
    <source>
        <dbReference type="EMBL" id="KAL3401897.1"/>
    </source>
</evidence>
<protein>
    <submittedName>
        <fullName evidence="1">Uncharacterized protein</fullName>
    </submittedName>
</protein>
<accession>A0ABD2X972</accession>
<sequence length="327" mass="38318">MVKIQGWSKYVVRSMQQNKHFLQNQFLQLKRPPTRSEVDRAYKLIEQTIAFVDGRYTRKTPRVDLAYLQSIRQKENGFFDLYRPDIPSLDNKFEKSPDYFKITPYDKTSYSTYFELIYRSLKKSPLANVDDISRIGLLFEFMAKARHFLIHSTYYPENNENLEGFFASVEEHVVPVDVTDHKAVYDSFTDPKHLLVVLIKSTIFGDQKALPPSAMTFIRNHVKYWPTVFFNENVKPTQWTKVVETKEVRETVASINANCMQRMNLVQFSEKKRVTVKPATQVGMVDLETEQVFSFYRDVARGRDQRDKEAQKLQIELKNVSSSCSSR</sequence>
<name>A0ABD2X972_9HYME</name>
<organism evidence="1 2">
    <name type="scientific">Trichogramma kaykai</name>
    <dbReference type="NCBI Taxonomy" id="54128"/>
    <lineage>
        <taxon>Eukaryota</taxon>
        <taxon>Metazoa</taxon>
        <taxon>Ecdysozoa</taxon>
        <taxon>Arthropoda</taxon>
        <taxon>Hexapoda</taxon>
        <taxon>Insecta</taxon>
        <taxon>Pterygota</taxon>
        <taxon>Neoptera</taxon>
        <taxon>Endopterygota</taxon>
        <taxon>Hymenoptera</taxon>
        <taxon>Apocrita</taxon>
        <taxon>Proctotrupomorpha</taxon>
        <taxon>Chalcidoidea</taxon>
        <taxon>Trichogrammatidae</taxon>
        <taxon>Trichogramma</taxon>
    </lineage>
</organism>
<dbReference type="EMBL" id="JBJJXI010000042">
    <property type="protein sequence ID" value="KAL3401897.1"/>
    <property type="molecule type" value="Genomic_DNA"/>
</dbReference>